<feature type="domain" description="Cobalamin-independent methionine synthase MetE C-terminal/archaeal" evidence="1">
    <location>
        <begin position="4"/>
        <end position="33"/>
    </location>
</feature>
<name>A0A495R0H2_9ACTN</name>
<dbReference type="InterPro" id="IPR038071">
    <property type="entry name" value="UROD/MetE-like_sf"/>
</dbReference>
<keyword evidence="3" id="KW-1185">Reference proteome</keyword>
<dbReference type="GO" id="GO:0008270">
    <property type="term" value="F:zinc ion binding"/>
    <property type="evidence" value="ECO:0007669"/>
    <property type="project" value="InterPro"/>
</dbReference>
<dbReference type="InterPro" id="IPR002629">
    <property type="entry name" value="Met_Synth_C/arc"/>
</dbReference>
<dbReference type="EMBL" id="RBWU01000001">
    <property type="protein sequence ID" value="RKS79714.1"/>
    <property type="molecule type" value="Genomic_DNA"/>
</dbReference>
<dbReference type="Pfam" id="PF01717">
    <property type="entry name" value="Meth_synt_2"/>
    <property type="match status" value="1"/>
</dbReference>
<dbReference type="Gene3D" id="3.20.20.210">
    <property type="match status" value="1"/>
</dbReference>
<dbReference type="AlphaFoldDB" id="A0A495R0H2"/>
<sequence length="41" mass="4433">MEPGRLWVDPDCGLKTCGYPEAEAFLRNVVTAGRLVRVGVG</sequence>
<organism evidence="2 3">
    <name type="scientific">Actinomadura pelletieri DSM 43383</name>
    <dbReference type="NCBI Taxonomy" id="1120940"/>
    <lineage>
        <taxon>Bacteria</taxon>
        <taxon>Bacillati</taxon>
        <taxon>Actinomycetota</taxon>
        <taxon>Actinomycetes</taxon>
        <taxon>Streptosporangiales</taxon>
        <taxon>Thermomonosporaceae</taxon>
        <taxon>Actinomadura</taxon>
    </lineage>
</organism>
<evidence type="ECO:0000313" key="2">
    <source>
        <dbReference type="EMBL" id="RKS79714.1"/>
    </source>
</evidence>
<evidence type="ECO:0000313" key="3">
    <source>
        <dbReference type="Proteomes" id="UP000274601"/>
    </source>
</evidence>
<dbReference type="Proteomes" id="UP000274601">
    <property type="component" value="Unassembled WGS sequence"/>
</dbReference>
<protein>
    <submittedName>
        <fullName evidence="2">Cobalamin-independent methionine synthase catalytic subunit</fullName>
    </submittedName>
</protein>
<reference evidence="2 3" key="1">
    <citation type="submission" date="2018-10" db="EMBL/GenBank/DDBJ databases">
        <title>Genomic Encyclopedia of Archaeal and Bacterial Type Strains, Phase II (KMG-II): from individual species to whole genera.</title>
        <authorList>
            <person name="Goeker M."/>
        </authorList>
    </citation>
    <scope>NUCLEOTIDE SEQUENCE [LARGE SCALE GENOMIC DNA]</scope>
    <source>
        <strain evidence="2 3">DSM 43383</strain>
    </source>
</reference>
<evidence type="ECO:0000259" key="1">
    <source>
        <dbReference type="Pfam" id="PF01717"/>
    </source>
</evidence>
<accession>A0A495R0H2</accession>
<dbReference type="GO" id="GO:0003871">
    <property type="term" value="F:5-methyltetrahydropteroyltriglutamate-homocysteine S-methyltransferase activity"/>
    <property type="evidence" value="ECO:0007669"/>
    <property type="project" value="InterPro"/>
</dbReference>
<dbReference type="GO" id="GO:0009086">
    <property type="term" value="P:methionine biosynthetic process"/>
    <property type="evidence" value="ECO:0007669"/>
    <property type="project" value="InterPro"/>
</dbReference>
<dbReference type="SUPFAM" id="SSF51726">
    <property type="entry name" value="UROD/MetE-like"/>
    <property type="match status" value="1"/>
</dbReference>
<comment type="caution">
    <text evidence="2">The sequence shown here is derived from an EMBL/GenBank/DDBJ whole genome shotgun (WGS) entry which is preliminary data.</text>
</comment>
<gene>
    <name evidence="2" type="ORF">BZB76_1189</name>
</gene>
<proteinExistence type="predicted"/>